<dbReference type="Proteomes" id="UP000541558">
    <property type="component" value="Unassembled WGS sequence"/>
</dbReference>
<reference evidence="2 3" key="1">
    <citation type="journal article" date="2020" name="ISME J.">
        <title>Uncovering the hidden diversity of litter-decomposition mechanisms in mushroom-forming fungi.</title>
        <authorList>
            <person name="Floudas D."/>
            <person name="Bentzer J."/>
            <person name="Ahren D."/>
            <person name="Johansson T."/>
            <person name="Persson P."/>
            <person name="Tunlid A."/>
        </authorList>
    </citation>
    <scope>NUCLEOTIDE SEQUENCE [LARGE SCALE GENOMIC DNA]</scope>
    <source>
        <strain evidence="2 3">CBS 175.51</strain>
    </source>
</reference>
<dbReference type="EMBL" id="JAACJK010000057">
    <property type="protein sequence ID" value="KAF5337336.1"/>
    <property type="molecule type" value="Genomic_DNA"/>
</dbReference>
<name>A0A8H5CA56_9AGAR</name>
<gene>
    <name evidence="2" type="ORF">D9611_003017</name>
</gene>
<feature type="compositionally biased region" description="Low complexity" evidence="1">
    <location>
        <begin position="608"/>
        <end position="641"/>
    </location>
</feature>
<keyword evidence="3" id="KW-1185">Reference proteome</keyword>
<evidence type="ECO:0000313" key="3">
    <source>
        <dbReference type="Proteomes" id="UP000541558"/>
    </source>
</evidence>
<organism evidence="2 3">
    <name type="scientific">Ephemerocybe angulata</name>
    <dbReference type="NCBI Taxonomy" id="980116"/>
    <lineage>
        <taxon>Eukaryota</taxon>
        <taxon>Fungi</taxon>
        <taxon>Dikarya</taxon>
        <taxon>Basidiomycota</taxon>
        <taxon>Agaricomycotina</taxon>
        <taxon>Agaricomycetes</taxon>
        <taxon>Agaricomycetidae</taxon>
        <taxon>Agaricales</taxon>
        <taxon>Agaricineae</taxon>
        <taxon>Psathyrellaceae</taxon>
        <taxon>Ephemerocybe</taxon>
    </lineage>
</organism>
<protein>
    <submittedName>
        <fullName evidence="2">Uncharacterized protein</fullName>
    </submittedName>
</protein>
<feature type="compositionally biased region" description="Pro residues" evidence="1">
    <location>
        <begin position="642"/>
        <end position="660"/>
    </location>
</feature>
<proteinExistence type="predicted"/>
<comment type="caution">
    <text evidence="2">The sequence shown here is derived from an EMBL/GenBank/DDBJ whole genome shotgun (WGS) entry which is preliminary data.</text>
</comment>
<accession>A0A8H5CA56</accession>
<dbReference type="AlphaFoldDB" id="A0A8H5CA56"/>
<evidence type="ECO:0000313" key="2">
    <source>
        <dbReference type="EMBL" id="KAF5337336.1"/>
    </source>
</evidence>
<sequence length="717" mass="78806">MSDKLSSRFSKVFKELPPEAQQTLLEKSLSDVLDQLPPDVAKKVYSSALKVQTKHQDVPKLDLRGKRKQVNAMVDLFTRESKMSMFGERTRREEVVSEIMETLTGWLGDVWSAFYEHRVQYSTAHHCLLYVAEVLNQLEAAPSPAGCKCELMNMPVRVTIKDKTGACMTKLRVRGPQNVDRILLWIWRDLLVCTLARNLNDDRKRVVDILQDLEGTYGFPVLERLLRGGRKTEHEEDEDEEDIFLEDETYSDREDSDEDGGILSYMFRRTDFTGSHWKGKFKKESDTLRTIVEDFLFDIFSIAPGLDLYDSIIEVSLNPTQSSLRASGILSEVAGNSSDTLAGALQVEASKNSASRIVSLLDQHAHLLRPRDTTLLQCAAGVLGQSPFHARGLALLEAGLQETLVTIQMAVRHAFVHIEEPEHRRELQEIVKLRVGSQARRDRIEAWAQAIMASSSNGMNHMALAAMMFGIPMMPGLPGLPPMPGMLDDVGDEQDLMGFMDFEGGADADMEELREEFRPKLKQRFEGWTELATVMKGGGPLAAKAYVKAIEIMPFFRATDVVNEMVNRLSDRPGKGFVCDALESVSAFCKTQRKRINTARKEKERQAAKASKSATPSTPGTPGTPAGTASPSTTAGAGPSTAPAPPPAAPQAPASPPAATPSPFFSFSLPFSFGSTPATSPGAGPSTSTHAAPPQPPTPVPAPESPFRVFEGMEDVD</sequence>
<evidence type="ECO:0000256" key="1">
    <source>
        <dbReference type="SAM" id="MobiDB-lite"/>
    </source>
</evidence>
<feature type="compositionally biased region" description="Pro residues" evidence="1">
    <location>
        <begin position="693"/>
        <end position="704"/>
    </location>
</feature>
<dbReference type="OrthoDB" id="2742205at2759"/>
<feature type="region of interest" description="Disordered" evidence="1">
    <location>
        <begin position="596"/>
        <end position="717"/>
    </location>
</feature>
<feature type="compositionally biased region" description="Low complexity" evidence="1">
    <location>
        <begin position="661"/>
        <end position="677"/>
    </location>
</feature>